<sequence length="63" mass="7551">TPKRISAQRTLGIRIFPIPDRRVVKAALEKILFPMPRTMCREWRREKGYSQCVKHASTKRRRE</sequence>
<accession>A0A9I9E9C8</accession>
<proteinExistence type="predicted"/>
<protein>
    <submittedName>
        <fullName evidence="1">Uncharacterized protein</fullName>
    </submittedName>
</protein>
<reference evidence="1" key="1">
    <citation type="submission" date="2023-03" db="UniProtKB">
        <authorList>
            <consortium name="EnsemblPlants"/>
        </authorList>
    </citation>
    <scope>IDENTIFICATION</scope>
</reference>
<evidence type="ECO:0000313" key="1">
    <source>
        <dbReference type="EnsemblPlants" id="MELO3C030642.2.1"/>
    </source>
</evidence>
<dbReference type="AlphaFoldDB" id="A0A9I9E9C8"/>
<dbReference type="EnsemblPlants" id="MELO3C030642.2.1">
    <property type="protein sequence ID" value="MELO3C030642.2.1"/>
    <property type="gene ID" value="MELO3C030642.2"/>
</dbReference>
<name>A0A9I9E9C8_CUCME</name>
<organism evidence="1">
    <name type="scientific">Cucumis melo</name>
    <name type="common">Muskmelon</name>
    <dbReference type="NCBI Taxonomy" id="3656"/>
    <lineage>
        <taxon>Eukaryota</taxon>
        <taxon>Viridiplantae</taxon>
        <taxon>Streptophyta</taxon>
        <taxon>Embryophyta</taxon>
        <taxon>Tracheophyta</taxon>
        <taxon>Spermatophyta</taxon>
        <taxon>Magnoliopsida</taxon>
        <taxon>eudicotyledons</taxon>
        <taxon>Gunneridae</taxon>
        <taxon>Pentapetalae</taxon>
        <taxon>rosids</taxon>
        <taxon>fabids</taxon>
        <taxon>Cucurbitales</taxon>
        <taxon>Cucurbitaceae</taxon>
        <taxon>Benincaseae</taxon>
        <taxon>Cucumis</taxon>
    </lineage>
</organism>
<dbReference type="Gramene" id="MELO3C030642.2.1">
    <property type="protein sequence ID" value="MELO3C030642.2.1"/>
    <property type="gene ID" value="MELO3C030642.2"/>
</dbReference>